<evidence type="ECO:0000256" key="9">
    <source>
        <dbReference type="ARBA" id="ARBA00023136"/>
    </source>
</evidence>
<dbReference type="SUPFAM" id="SSF69318">
    <property type="entry name" value="Integrin alpha N-terminal domain"/>
    <property type="match status" value="1"/>
</dbReference>
<dbReference type="GO" id="GO:0033627">
    <property type="term" value="P:cell adhesion mediated by integrin"/>
    <property type="evidence" value="ECO:0007669"/>
    <property type="project" value="TreeGrafter"/>
</dbReference>
<dbReference type="InterPro" id="IPR032695">
    <property type="entry name" value="Integrin_dom_sf"/>
</dbReference>
<dbReference type="SUPFAM" id="SSF69179">
    <property type="entry name" value="Integrin domains"/>
    <property type="match status" value="3"/>
</dbReference>
<evidence type="ECO:0000256" key="11">
    <source>
        <dbReference type="ARBA" id="ARBA00023180"/>
    </source>
</evidence>
<evidence type="ECO:0000256" key="3">
    <source>
        <dbReference type="ARBA" id="ARBA00022692"/>
    </source>
</evidence>
<sequence>MAFFQLFRFSVDKYYTLFLVLSCSLQSLQAFNLDVRFPVVKTGKTPGSLFGFSVALHNQTLGEKRYLLLVGAPKEKAEVGVRANKTGDVYACPLNIDQSDCRRMNLVGSDTDFNAEHDRVEDMWLGVTVASQRQPGGRILTCGHRFVKIPGTTTKPHQMIGKCYIRSNDLMYDPNDEQWQKPYEVCRANDELSAGQEQSMCGLGMSAAITNTDVILGSTGSYDWQGNVHVIWRNLNDSYDTRKRSFPILDKRNIYIGYSVAESQRLLSQDQDTVVTGAPKDNKDDSKGSVIMAVKDSKAGDLLTRRLTLRGEQTGSYFGNSLAIADFNNDGWNDLIVGAPFYFDRKKEHGGAVYIYMNKNGSFQQKSDVILRGPRGSAFGMAVASIGDVNQDGFQDFAVGAPFQGTGSVFIWTGSAQGISQQPSQVIEGKDIAEAGFKTFGYSISGGLDVDDNLYPDMVVGSLDDRVALLRARPVIHLSKSLKVTPEIVDPKDCDNCVEVEVCFSYTISTGDLNFQKNITVNYTVKADLTRNKRRVRFQDNSADSYTGFLSMPSEKCKTLKLGLASQIHDKVEPVVFSLDVSLKQEDPQNTLILQNLDAFPVLSEGKASTIKKEIHFQKACGQDNKCQSNLEIDAKFANEALEPYPRYSHLSADDHQVLQYSASVKKLLLVVNVMNVPSNGKLAEDAHGTVLNITIPPSLSYSSVRSKSNNPVIKCSEENRVLLCELGNPFASNQIEQVLITFQTLEVSLDTKEIQTTLLLSTLSEQSNLQPLHLLMVVDYTLDTEFSLIQQTDKTYFSGQVMGETAMNTSSDIGSPVEFTYKVSVLGKPLGSLGHLEVEFDWPWEVANGKWLLYLTEIQTSGTSDSHCVPPGHIVNPRNFTLPGGKARRKRSEEASTEEAQPRGETKASLNLKGHAKAEYRLDCVNGAARCVQFICPLRNMNITATITVRARVWNSTMLEDYSKAGRITVKGMATLKLVTNRPTIKMATKNAEFTLNIDPELSEEAPYQIPLWIIIVSVIAGVLLLGFIIALLWTCGFFKRASTREMYEAKALKAEMKTQPSEVERLTEEN</sequence>
<evidence type="ECO:0008006" key="20">
    <source>
        <dbReference type="Google" id="ProtNLM"/>
    </source>
</evidence>
<feature type="repeat" description="FG-GAP" evidence="12">
    <location>
        <begin position="425"/>
        <end position="487"/>
    </location>
</feature>
<dbReference type="GO" id="GO:0007229">
    <property type="term" value="P:integrin-mediated signaling pathway"/>
    <property type="evidence" value="ECO:0007669"/>
    <property type="project" value="UniProtKB-KW"/>
</dbReference>
<dbReference type="AlphaFoldDB" id="A0AAY5L9E3"/>
<evidence type="ECO:0000313" key="18">
    <source>
        <dbReference type="Ensembl" id="ENSELUP00000097804.1"/>
    </source>
</evidence>
<feature type="region of interest" description="Disordered" evidence="14">
    <location>
        <begin position="880"/>
        <end position="910"/>
    </location>
</feature>
<keyword evidence="4" id="KW-0732">Signal</keyword>
<feature type="repeat" description="FG-GAP" evidence="12">
    <location>
        <begin position="304"/>
        <end position="365"/>
    </location>
</feature>
<dbReference type="InterPro" id="IPR013517">
    <property type="entry name" value="FG-GAP"/>
</dbReference>
<keyword evidence="9 13" id="KW-0472">Membrane</keyword>
<accession>A0AAY5L9E3</accession>
<reference evidence="18 19" key="1">
    <citation type="submission" date="2020-02" db="EMBL/GenBank/DDBJ databases">
        <title>Esox lucius (northern pike) genome, fEsoLuc1, primary haplotype.</title>
        <authorList>
            <person name="Myers G."/>
            <person name="Karagic N."/>
            <person name="Meyer A."/>
            <person name="Pippel M."/>
            <person name="Reichard M."/>
            <person name="Winkler S."/>
            <person name="Tracey A."/>
            <person name="Sims Y."/>
            <person name="Howe K."/>
            <person name="Rhie A."/>
            <person name="Formenti G."/>
            <person name="Durbin R."/>
            <person name="Fedrigo O."/>
            <person name="Jarvis E.D."/>
        </authorList>
    </citation>
    <scope>NUCLEOTIDE SEQUENCE [LARGE SCALE GENOMIC DNA]</scope>
</reference>
<reference evidence="18" key="3">
    <citation type="submission" date="2025-09" db="UniProtKB">
        <authorList>
            <consortium name="Ensembl"/>
        </authorList>
    </citation>
    <scope>IDENTIFICATION</scope>
</reference>
<dbReference type="Pfam" id="PF20805">
    <property type="entry name" value="Integrin_A_Ig_2"/>
    <property type="match status" value="1"/>
</dbReference>
<dbReference type="PANTHER" id="PTHR23220">
    <property type="entry name" value="INTEGRIN ALPHA"/>
    <property type="match status" value="1"/>
</dbReference>
<proteinExistence type="inferred from homology"/>
<dbReference type="GO" id="GO:0008305">
    <property type="term" value="C:integrin complex"/>
    <property type="evidence" value="ECO:0007669"/>
    <property type="project" value="InterPro"/>
</dbReference>
<dbReference type="GeneTree" id="ENSGT00940000157746"/>
<dbReference type="PANTHER" id="PTHR23220:SF89">
    <property type="entry name" value="INTEGRIN ALPHA-3"/>
    <property type="match status" value="1"/>
</dbReference>
<dbReference type="InterPro" id="IPR048286">
    <property type="entry name" value="Integrin_alpha_Ig-like_3"/>
</dbReference>
<name>A0AAY5L9E3_ESOLU</name>
<evidence type="ECO:0000259" key="15">
    <source>
        <dbReference type="Pfam" id="PF08441"/>
    </source>
</evidence>
<evidence type="ECO:0000256" key="6">
    <source>
        <dbReference type="ARBA" id="ARBA00022889"/>
    </source>
</evidence>
<protein>
    <recommendedName>
        <fullName evidence="20">Integrin alpha-2 domain-containing protein</fullName>
    </recommendedName>
</protein>
<evidence type="ECO:0000256" key="4">
    <source>
        <dbReference type="ARBA" id="ARBA00022729"/>
    </source>
</evidence>
<evidence type="ECO:0000256" key="8">
    <source>
        <dbReference type="ARBA" id="ARBA00023037"/>
    </source>
</evidence>
<dbReference type="Proteomes" id="UP000265140">
    <property type="component" value="Chromosome 11"/>
</dbReference>
<comment type="similarity">
    <text evidence="2 13">Belongs to the integrin alpha chain family.</text>
</comment>
<keyword evidence="6 13" id="KW-0130">Cell adhesion</keyword>
<evidence type="ECO:0000256" key="10">
    <source>
        <dbReference type="ARBA" id="ARBA00023170"/>
    </source>
</evidence>
<evidence type="ECO:0000256" key="13">
    <source>
        <dbReference type="RuleBase" id="RU003762"/>
    </source>
</evidence>
<keyword evidence="10 13" id="KW-0675">Receptor</keyword>
<feature type="domain" description="Integrin alpha third immunoglobulin-like" evidence="17">
    <location>
        <begin position="786"/>
        <end position="1001"/>
    </location>
</feature>
<feature type="domain" description="Integrin alpha second immunoglobulin-like" evidence="16">
    <location>
        <begin position="621"/>
        <end position="774"/>
    </location>
</feature>
<evidence type="ECO:0000256" key="1">
    <source>
        <dbReference type="ARBA" id="ARBA00004479"/>
    </source>
</evidence>
<keyword evidence="19" id="KW-1185">Reference proteome</keyword>
<dbReference type="Pfam" id="PF01839">
    <property type="entry name" value="FG-GAP"/>
    <property type="match status" value="2"/>
</dbReference>
<evidence type="ECO:0000256" key="5">
    <source>
        <dbReference type="ARBA" id="ARBA00022737"/>
    </source>
</evidence>
<evidence type="ECO:0000256" key="2">
    <source>
        <dbReference type="ARBA" id="ARBA00008054"/>
    </source>
</evidence>
<dbReference type="Gene3D" id="2.60.40.1530">
    <property type="entry name" value="ntegrin, alpha v. Chain A, domain 4"/>
    <property type="match status" value="1"/>
</dbReference>
<keyword evidence="11" id="KW-0325">Glycoprotein</keyword>
<feature type="transmembrane region" description="Helical" evidence="13">
    <location>
        <begin position="1013"/>
        <end position="1040"/>
    </location>
</feature>
<keyword evidence="3 13" id="KW-0812">Transmembrane</keyword>
<reference evidence="18" key="2">
    <citation type="submission" date="2025-08" db="UniProtKB">
        <authorList>
            <consortium name="Ensembl"/>
        </authorList>
    </citation>
    <scope>IDENTIFICATION</scope>
</reference>
<dbReference type="Gene3D" id="2.130.10.130">
    <property type="entry name" value="Integrin alpha, N-terminal"/>
    <property type="match status" value="1"/>
</dbReference>
<dbReference type="InterPro" id="IPR000413">
    <property type="entry name" value="Integrin_alpha"/>
</dbReference>
<dbReference type="Pfam" id="PF08441">
    <property type="entry name" value="Integrin_A_Ig_1"/>
    <property type="match status" value="1"/>
</dbReference>
<dbReference type="PRINTS" id="PR01185">
    <property type="entry name" value="INTEGRINA"/>
</dbReference>
<dbReference type="Gene3D" id="1.20.5.930">
    <property type="entry name" value="Bicelle-embedded integrin alpha(iib) transmembrane segment"/>
    <property type="match status" value="1"/>
</dbReference>
<dbReference type="InterPro" id="IPR013519">
    <property type="entry name" value="Int_alpha_beta-p"/>
</dbReference>
<keyword evidence="8 13" id="KW-0401">Integrin</keyword>
<feature type="repeat" description="FG-GAP" evidence="12">
    <location>
        <begin position="366"/>
        <end position="421"/>
    </location>
</feature>
<dbReference type="SMART" id="SM00191">
    <property type="entry name" value="Int_alpha"/>
    <property type="match status" value="4"/>
</dbReference>
<keyword evidence="7 13" id="KW-1133">Transmembrane helix</keyword>
<dbReference type="PROSITE" id="PS51470">
    <property type="entry name" value="FG_GAP"/>
    <property type="match status" value="4"/>
</dbReference>
<dbReference type="Gene3D" id="2.60.40.1460">
    <property type="entry name" value="Integrin domains. Chain A, domain 2"/>
    <property type="match status" value="1"/>
</dbReference>
<feature type="domain" description="Integrin alpha first immunoglubulin-like" evidence="15">
    <location>
        <begin position="472"/>
        <end position="619"/>
    </location>
</feature>
<evidence type="ECO:0000313" key="19">
    <source>
        <dbReference type="Proteomes" id="UP000265140"/>
    </source>
</evidence>
<evidence type="ECO:0000256" key="12">
    <source>
        <dbReference type="PROSITE-ProRule" id="PRU00803"/>
    </source>
</evidence>
<evidence type="ECO:0000256" key="14">
    <source>
        <dbReference type="SAM" id="MobiDB-lite"/>
    </source>
</evidence>
<dbReference type="InterPro" id="IPR013649">
    <property type="entry name" value="Integrin_alpha_Ig-like_1"/>
</dbReference>
<evidence type="ECO:0000259" key="16">
    <source>
        <dbReference type="Pfam" id="PF20805"/>
    </source>
</evidence>
<dbReference type="InterPro" id="IPR048285">
    <property type="entry name" value="Integrin_alpha_Ig-like_2"/>
</dbReference>
<dbReference type="GO" id="GO:0050900">
    <property type="term" value="P:leukocyte migration"/>
    <property type="evidence" value="ECO:0007669"/>
    <property type="project" value="TreeGrafter"/>
</dbReference>
<organism evidence="18 19">
    <name type="scientific">Esox lucius</name>
    <name type="common">Northern pike</name>
    <dbReference type="NCBI Taxonomy" id="8010"/>
    <lineage>
        <taxon>Eukaryota</taxon>
        <taxon>Metazoa</taxon>
        <taxon>Chordata</taxon>
        <taxon>Craniata</taxon>
        <taxon>Vertebrata</taxon>
        <taxon>Euteleostomi</taxon>
        <taxon>Actinopterygii</taxon>
        <taxon>Neopterygii</taxon>
        <taxon>Teleostei</taxon>
        <taxon>Protacanthopterygii</taxon>
        <taxon>Esociformes</taxon>
        <taxon>Esocidae</taxon>
        <taxon>Esox</taxon>
    </lineage>
</organism>
<dbReference type="GO" id="GO:0098609">
    <property type="term" value="P:cell-cell adhesion"/>
    <property type="evidence" value="ECO:0007669"/>
    <property type="project" value="TreeGrafter"/>
</dbReference>
<dbReference type="Gene3D" id="2.60.40.1510">
    <property type="entry name" value="ntegrin, alpha v. Chain A, domain 3"/>
    <property type="match status" value="1"/>
</dbReference>
<dbReference type="GO" id="GO:0005178">
    <property type="term" value="F:integrin binding"/>
    <property type="evidence" value="ECO:0007669"/>
    <property type="project" value="TreeGrafter"/>
</dbReference>
<evidence type="ECO:0000256" key="7">
    <source>
        <dbReference type="ARBA" id="ARBA00022989"/>
    </source>
</evidence>
<dbReference type="InterPro" id="IPR028994">
    <property type="entry name" value="Integrin_alpha_N"/>
</dbReference>
<keyword evidence="5" id="KW-0677">Repeat</keyword>
<feature type="repeat" description="FG-GAP" evidence="12">
    <location>
        <begin position="36"/>
        <end position="101"/>
    </location>
</feature>
<dbReference type="Ensembl" id="ENSELUT00000100507.1">
    <property type="protein sequence ID" value="ENSELUP00000097804.1"/>
    <property type="gene ID" value="ENSELUG00000013550.3"/>
</dbReference>
<comment type="subcellular location">
    <subcellularLocation>
        <location evidence="1 13">Membrane</location>
        <topology evidence="1 13">Single-pass type I membrane protein</topology>
    </subcellularLocation>
</comment>
<dbReference type="Pfam" id="PF20806">
    <property type="entry name" value="Integrin_A_Ig_3"/>
    <property type="match status" value="1"/>
</dbReference>
<dbReference type="GO" id="GO:0007160">
    <property type="term" value="P:cell-matrix adhesion"/>
    <property type="evidence" value="ECO:0007669"/>
    <property type="project" value="TreeGrafter"/>
</dbReference>
<dbReference type="GO" id="GO:0009897">
    <property type="term" value="C:external side of plasma membrane"/>
    <property type="evidence" value="ECO:0007669"/>
    <property type="project" value="TreeGrafter"/>
</dbReference>
<evidence type="ECO:0000259" key="17">
    <source>
        <dbReference type="Pfam" id="PF20806"/>
    </source>
</evidence>